<reference evidence="2 3" key="1">
    <citation type="journal article" date="2016" name="Environ. Microbiol.">
        <title>New Methyloceanibacter diversity from North Sea sediments includes methanotroph containing solely the soluble methane monooxygenase.</title>
        <authorList>
            <person name="Vekeman B."/>
            <person name="Kerckhof F.M."/>
            <person name="Cremers G."/>
            <person name="de Vos P."/>
            <person name="Vandamme P."/>
            <person name="Boon N."/>
            <person name="Op den Camp H.J."/>
            <person name="Heylen K."/>
        </authorList>
    </citation>
    <scope>NUCLEOTIDE SEQUENCE [LARGE SCALE GENOMIC DNA]</scope>
    <source>
        <strain evidence="2 3">R-67175</strain>
    </source>
</reference>
<dbReference type="SUPFAM" id="SSF53474">
    <property type="entry name" value="alpha/beta-Hydrolases"/>
    <property type="match status" value="1"/>
</dbReference>
<dbReference type="InterPro" id="IPR050471">
    <property type="entry name" value="AB_hydrolase"/>
</dbReference>
<evidence type="ECO:0000313" key="3">
    <source>
        <dbReference type="Proteomes" id="UP000094472"/>
    </source>
</evidence>
<protein>
    <recommendedName>
        <fullName evidence="1">AB hydrolase-1 domain-containing protein</fullName>
    </recommendedName>
</protein>
<dbReference type="Pfam" id="PF00561">
    <property type="entry name" value="Abhydrolase_1"/>
    <property type="match status" value="1"/>
</dbReference>
<dbReference type="RefSeq" id="WP_069441169.1">
    <property type="nucleotide sequence ID" value="NZ_LPWF01000016.1"/>
</dbReference>
<keyword evidence="3" id="KW-1185">Reference proteome</keyword>
<evidence type="ECO:0000313" key="2">
    <source>
        <dbReference type="EMBL" id="ODR99623.1"/>
    </source>
</evidence>
<evidence type="ECO:0000259" key="1">
    <source>
        <dbReference type="Pfam" id="PF00561"/>
    </source>
</evidence>
<dbReference type="Proteomes" id="UP000094472">
    <property type="component" value="Unassembled WGS sequence"/>
</dbReference>
<gene>
    <name evidence="2" type="ORF">AUC69_08300</name>
</gene>
<dbReference type="STRING" id="1774969.AUC69_08300"/>
<sequence length="305" mass="33140">MDSIVTAERPSTRDRTSRVHRLPDGRRIGYAEYGDPDGLPVIALHGTPGSRFMFALTDEAARARGLWLIAPERPGYGLSDTHHVGTLGETAHDVEAIVDAFGLDRFALVGVSGGGPHAVAAAALLKDRVLRLALIGPVGPIADCGEHIRMSHMHHLIFTRMAPSHHAAGAFFAGLRMLLDWAPGVAYHILTQRVTVTDCDVLARPEVRANLQATMREALRNGAEGPLQDLRLYCAPWNLDLAEIVIPAFMWQGSEDTIVPADAAYRLAGLLPNCRLEVIEGAGHYWIFGKFGLVLDTVRAAWSKP</sequence>
<feature type="domain" description="AB hydrolase-1" evidence="1">
    <location>
        <begin position="40"/>
        <end position="287"/>
    </location>
</feature>
<accession>A0A1E3W1K2</accession>
<dbReference type="InterPro" id="IPR029058">
    <property type="entry name" value="AB_hydrolase_fold"/>
</dbReference>
<dbReference type="Gene3D" id="3.40.50.1820">
    <property type="entry name" value="alpha/beta hydrolase"/>
    <property type="match status" value="1"/>
</dbReference>
<dbReference type="InterPro" id="IPR000073">
    <property type="entry name" value="AB_hydrolase_1"/>
</dbReference>
<name>A0A1E3W1K2_9HYPH</name>
<dbReference type="PANTHER" id="PTHR43433:SF10">
    <property type="entry name" value="AB HYDROLASE-1 DOMAIN-CONTAINING PROTEIN"/>
    <property type="match status" value="1"/>
</dbReference>
<dbReference type="AlphaFoldDB" id="A0A1E3W1K2"/>
<comment type="caution">
    <text evidence="2">The sequence shown here is derived from an EMBL/GenBank/DDBJ whole genome shotgun (WGS) entry which is preliminary data.</text>
</comment>
<dbReference type="EMBL" id="LPWF01000016">
    <property type="protein sequence ID" value="ODR99623.1"/>
    <property type="molecule type" value="Genomic_DNA"/>
</dbReference>
<proteinExistence type="predicted"/>
<dbReference type="PANTHER" id="PTHR43433">
    <property type="entry name" value="HYDROLASE, ALPHA/BETA FOLD FAMILY PROTEIN"/>
    <property type="match status" value="1"/>
</dbReference>
<organism evidence="2 3">
    <name type="scientific">Methyloceanibacter superfactus</name>
    <dbReference type="NCBI Taxonomy" id="1774969"/>
    <lineage>
        <taxon>Bacteria</taxon>
        <taxon>Pseudomonadati</taxon>
        <taxon>Pseudomonadota</taxon>
        <taxon>Alphaproteobacteria</taxon>
        <taxon>Hyphomicrobiales</taxon>
        <taxon>Hyphomicrobiaceae</taxon>
        <taxon>Methyloceanibacter</taxon>
    </lineage>
</organism>
<dbReference type="OrthoDB" id="8107794at2"/>